<dbReference type="FunFam" id="3.40.50.1100:FF:000005">
    <property type="entry name" value="Threonine dehydratase catabolic"/>
    <property type="match status" value="1"/>
</dbReference>
<evidence type="ECO:0000313" key="7">
    <source>
        <dbReference type="Proteomes" id="UP000547011"/>
    </source>
</evidence>
<keyword evidence="7" id="KW-1185">Reference proteome</keyword>
<dbReference type="CDD" id="cd01562">
    <property type="entry name" value="Thr-dehyd"/>
    <property type="match status" value="1"/>
</dbReference>
<dbReference type="PANTHER" id="PTHR48078">
    <property type="entry name" value="THREONINE DEHYDRATASE, MITOCHONDRIAL-RELATED"/>
    <property type="match status" value="1"/>
</dbReference>
<comment type="cofactor">
    <cofactor evidence="1">
        <name>pyridoxal 5'-phosphate</name>
        <dbReference type="ChEBI" id="CHEBI:597326"/>
    </cofactor>
</comment>
<dbReference type="InterPro" id="IPR000634">
    <property type="entry name" value="Ser/Thr_deHydtase_PyrdxlP-BS"/>
</dbReference>
<dbReference type="EC" id="4.3.1.19" evidence="6"/>
<name>A0A7W6IQ66_9HYPH</name>
<dbReference type="Pfam" id="PF00291">
    <property type="entry name" value="PALP"/>
    <property type="match status" value="1"/>
</dbReference>
<dbReference type="AlphaFoldDB" id="A0A7W6IQ66"/>
<protein>
    <submittedName>
        <fullName evidence="6">Threonine dehydratase</fullName>
        <ecNumber evidence="6">4.3.1.19</ecNumber>
    </submittedName>
</protein>
<keyword evidence="4 6" id="KW-0456">Lyase</keyword>
<dbReference type="GO" id="GO:0006567">
    <property type="term" value="P:L-threonine catabolic process"/>
    <property type="evidence" value="ECO:0007669"/>
    <property type="project" value="TreeGrafter"/>
</dbReference>
<dbReference type="RefSeq" id="WP_183312414.1">
    <property type="nucleotide sequence ID" value="NZ_JACIEW010000009.1"/>
</dbReference>
<dbReference type="InterPro" id="IPR050147">
    <property type="entry name" value="Ser/Thr_Dehydratase"/>
</dbReference>
<feature type="domain" description="Tryptophan synthase beta chain-like PALP" evidence="5">
    <location>
        <begin position="15"/>
        <end position="305"/>
    </location>
</feature>
<dbReference type="EMBL" id="JACIEW010000009">
    <property type="protein sequence ID" value="MBB4053644.1"/>
    <property type="molecule type" value="Genomic_DNA"/>
</dbReference>
<proteinExistence type="inferred from homology"/>
<reference evidence="6 7" key="1">
    <citation type="submission" date="2020-08" db="EMBL/GenBank/DDBJ databases">
        <title>Genomic Encyclopedia of Type Strains, Phase IV (KMG-IV): sequencing the most valuable type-strain genomes for metagenomic binning, comparative biology and taxonomic classification.</title>
        <authorList>
            <person name="Goeker M."/>
        </authorList>
    </citation>
    <scope>NUCLEOTIDE SEQUENCE [LARGE SCALE GENOMIC DNA]</scope>
    <source>
        <strain evidence="6 7">DSM 23447</strain>
    </source>
</reference>
<dbReference type="SUPFAM" id="SSF53686">
    <property type="entry name" value="Tryptophan synthase beta subunit-like PLP-dependent enzymes"/>
    <property type="match status" value="1"/>
</dbReference>
<dbReference type="GO" id="GO:0003941">
    <property type="term" value="F:L-serine ammonia-lyase activity"/>
    <property type="evidence" value="ECO:0007669"/>
    <property type="project" value="TreeGrafter"/>
</dbReference>
<evidence type="ECO:0000256" key="3">
    <source>
        <dbReference type="ARBA" id="ARBA00022898"/>
    </source>
</evidence>
<sequence>MITLNDVRAAADRIAPYIRHTPTIAVEAVSQPITDARLSLKLESLQVTGSFKARGATNKLLSMPKEALSRGIVTASGGNHGLAVARASKLAGVLATVYVTESATAEKREKLKRWGANVEVVGQIWNETNVAALDFAEQTGAAYFHPFADPDVVAGQGTAGIELLEAVPDVDVVLVAIGGGGLISGMAVALKALKPSIRIVGIEPEGSPTLKACLDAGRLVHLDRVTSRVATMSCAETDQKVYETVRDNVDEIVVVSDEAMLEAARWLWFEMGIAADLSGAAAVAALRGKAIDIPSNQSVAAMVCGAGKDAL</sequence>
<dbReference type="PROSITE" id="PS00165">
    <property type="entry name" value="DEHYDRATASE_SER_THR"/>
    <property type="match status" value="1"/>
</dbReference>
<dbReference type="GO" id="GO:0009097">
    <property type="term" value="P:isoleucine biosynthetic process"/>
    <property type="evidence" value="ECO:0007669"/>
    <property type="project" value="TreeGrafter"/>
</dbReference>
<evidence type="ECO:0000256" key="1">
    <source>
        <dbReference type="ARBA" id="ARBA00001933"/>
    </source>
</evidence>
<dbReference type="InterPro" id="IPR036052">
    <property type="entry name" value="TrpB-like_PALP_sf"/>
</dbReference>
<organism evidence="6 7">
    <name type="scientific">Devosia subaequoris</name>
    <dbReference type="NCBI Taxonomy" id="395930"/>
    <lineage>
        <taxon>Bacteria</taxon>
        <taxon>Pseudomonadati</taxon>
        <taxon>Pseudomonadota</taxon>
        <taxon>Alphaproteobacteria</taxon>
        <taxon>Hyphomicrobiales</taxon>
        <taxon>Devosiaceae</taxon>
        <taxon>Devosia</taxon>
    </lineage>
</organism>
<dbReference type="GO" id="GO:0030170">
    <property type="term" value="F:pyridoxal phosphate binding"/>
    <property type="evidence" value="ECO:0007669"/>
    <property type="project" value="InterPro"/>
</dbReference>
<evidence type="ECO:0000256" key="4">
    <source>
        <dbReference type="ARBA" id="ARBA00023239"/>
    </source>
</evidence>
<gene>
    <name evidence="6" type="ORF">GGR20_003306</name>
</gene>
<dbReference type="Proteomes" id="UP000547011">
    <property type="component" value="Unassembled WGS sequence"/>
</dbReference>
<evidence type="ECO:0000256" key="2">
    <source>
        <dbReference type="ARBA" id="ARBA00010869"/>
    </source>
</evidence>
<dbReference type="GO" id="GO:0006565">
    <property type="term" value="P:L-serine catabolic process"/>
    <property type="evidence" value="ECO:0007669"/>
    <property type="project" value="TreeGrafter"/>
</dbReference>
<evidence type="ECO:0000259" key="5">
    <source>
        <dbReference type="Pfam" id="PF00291"/>
    </source>
</evidence>
<dbReference type="GO" id="GO:0004794">
    <property type="term" value="F:threonine deaminase activity"/>
    <property type="evidence" value="ECO:0007669"/>
    <property type="project" value="UniProtKB-EC"/>
</dbReference>
<dbReference type="PANTHER" id="PTHR48078:SF6">
    <property type="entry name" value="L-THREONINE DEHYDRATASE CATABOLIC TDCB"/>
    <property type="match status" value="1"/>
</dbReference>
<accession>A0A7W6IQ66</accession>
<keyword evidence="3" id="KW-0663">Pyridoxal phosphate</keyword>
<dbReference type="Gene3D" id="3.40.50.1100">
    <property type="match status" value="2"/>
</dbReference>
<comment type="caution">
    <text evidence="6">The sequence shown here is derived from an EMBL/GenBank/DDBJ whole genome shotgun (WGS) entry which is preliminary data.</text>
</comment>
<comment type="similarity">
    <text evidence="2">Belongs to the serine/threonine dehydratase family.</text>
</comment>
<dbReference type="InterPro" id="IPR001926">
    <property type="entry name" value="TrpB-like_PALP"/>
</dbReference>
<evidence type="ECO:0000313" key="6">
    <source>
        <dbReference type="EMBL" id="MBB4053644.1"/>
    </source>
</evidence>